<evidence type="ECO:0000313" key="1">
    <source>
        <dbReference type="EMBL" id="CAL8124336.1"/>
    </source>
</evidence>
<keyword evidence="2" id="KW-1185">Reference proteome</keyword>
<evidence type="ECO:0000313" key="2">
    <source>
        <dbReference type="Proteomes" id="UP001642540"/>
    </source>
</evidence>
<proteinExistence type="predicted"/>
<sequence length="458" mass="50886">MATTLGLVLWVGPFKNRDFETYSLLYKVTSALHPNNALMLATRIISTFEEKAAMLNPRELDYYGSHTNALHSFGGYAPNCKAFVALPPSQFDTSTTKRDYLPPPVLTGKETSPASVFLGRSGFSVAKALHNPTSQDVLRAYKDQAVGFYDLGSKIGASCNIPPNLQTENAERFSQASLTASTCGLKNNWWMESPGSRDTGFTSCYSSVNPVYWRQHDPLMDQLGKNPPEIRSNAASTTQVDYQPHDLVNANTAIPGTIRTRATSGTGFTCSKELHPCFLPEPCVYGKHTTSYLGDPSRFQTTYLNDYRHRHVTCDMNGRDVVGSGQPLIGEQSKDFSLGCATPPTYLTEMRESFTNHWPLSGQRNFGLSQPIGEISSSGFVHSTKRHSIRQKPCEGDQCDLLNGGLEPQRYNPWPRFYLGHRTMVDKSYRPNPMTTGIDYAITTSLPTTDINPETYFY</sequence>
<name>A0ABP1RB45_9HEXA</name>
<protein>
    <submittedName>
        <fullName evidence="1">Uncharacterized protein</fullName>
    </submittedName>
</protein>
<gene>
    <name evidence="1" type="ORF">ODALV1_LOCUS20572</name>
</gene>
<dbReference type="EMBL" id="CAXLJM020000068">
    <property type="protein sequence ID" value="CAL8124336.1"/>
    <property type="molecule type" value="Genomic_DNA"/>
</dbReference>
<dbReference type="Proteomes" id="UP001642540">
    <property type="component" value="Unassembled WGS sequence"/>
</dbReference>
<organism evidence="1 2">
    <name type="scientific">Orchesella dallaii</name>
    <dbReference type="NCBI Taxonomy" id="48710"/>
    <lineage>
        <taxon>Eukaryota</taxon>
        <taxon>Metazoa</taxon>
        <taxon>Ecdysozoa</taxon>
        <taxon>Arthropoda</taxon>
        <taxon>Hexapoda</taxon>
        <taxon>Collembola</taxon>
        <taxon>Entomobryomorpha</taxon>
        <taxon>Entomobryoidea</taxon>
        <taxon>Orchesellidae</taxon>
        <taxon>Orchesellinae</taxon>
        <taxon>Orchesella</taxon>
    </lineage>
</organism>
<accession>A0ABP1RB45</accession>
<reference evidence="1 2" key="1">
    <citation type="submission" date="2024-08" db="EMBL/GenBank/DDBJ databases">
        <authorList>
            <person name="Cucini C."/>
            <person name="Frati F."/>
        </authorList>
    </citation>
    <scope>NUCLEOTIDE SEQUENCE [LARGE SCALE GENOMIC DNA]</scope>
</reference>
<comment type="caution">
    <text evidence="1">The sequence shown here is derived from an EMBL/GenBank/DDBJ whole genome shotgun (WGS) entry which is preliminary data.</text>
</comment>